<dbReference type="AlphaFoldDB" id="A0A3Q9HSE7"/>
<dbReference type="RefSeq" id="WP_127017551.1">
    <property type="nucleotide sequence ID" value="NZ_CP016379.1"/>
</dbReference>
<keyword evidence="8" id="KW-0175">Coiled coil</keyword>
<dbReference type="InterPro" id="IPR003661">
    <property type="entry name" value="HisK_dim/P_dom"/>
</dbReference>
<proteinExistence type="predicted"/>
<evidence type="ECO:0000256" key="2">
    <source>
        <dbReference type="ARBA" id="ARBA00004370"/>
    </source>
</evidence>
<gene>
    <name evidence="12" type="ORF">BBF96_12775</name>
</gene>
<keyword evidence="7" id="KW-0902">Two-component regulatory system</keyword>
<dbReference type="SMART" id="SM00388">
    <property type="entry name" value="HisKA"/>
    <property type="match status" value="1"/>
</dbReference>
<keyword evidence="5" id="KW-0808">Transferase</keyword>
<dbReference type="InterPro" id="IPR004358">
    <property type="entry name" value="Sig_transdc_His_kin-like_C"/>
</dbReference>
<sequence length="560" mass="64440">MKKWKKNERALEKKIRRIIGIEFLFIFILLVGIYIWFAYQFVMSGTLIITEIFGKVCLNLVDGDDLNKINSMDDFTGPEYKEITRKLKETFSWFWENGVIQFSIIKKLNGQMVSIIDSKDELFTSYQISPEVMNRLEKYQFSGKIEYVKRPYNIIAYTPIWDSKGEMAGIFVAKLNPNIWLRIFDVMILIIILLIIAVFIFNLGVTRIMMMRIVRPLEILAQKIRMVARVEDDLTERITFKKTYKEVEDLAEATNMVMDSTKRFVKLLEDKQARLEEKNQQLTQQAKKLAAQTEELKFLNENLEDAMKQLQDTQIQLVQSERMASLGELTAGVAHEINTPLGAINSNTDIIEMVIGFLKEELDLEHNEKVAQMFDKLKKANDTNKLACDRIIKIVRQLKNFSRLDDAEFQEVSLHDGIESVLILSHNLLKHRIKVHKEFGEIPPVKCFPNQLNQVFMNIIVNAAQAIENNGDIWIKTWAKGDKVFVQIRDNGIGIPPENLHRIFDPGFTTKEKGIGTGLGLSICRKIIEKHNGKISVESEVGKGTAFTIELPINNTFGEI</sequence>
<dbReference type="InterPro" id="IPR003660">
    <property type="entry name" value="HAMP_dom"/>
</dbReference>
<dbReference type="SUPFAM" id="SSF55874">
    <property type="entry name" value="ATPase domain of HSP90 chaperone/DNA topoisomerase II/histidine kinase"/>
    <property type="match status" value="1"/>
</dbReference>
<comment type="subcellular location">
    <subcellularLocation>
        <location evidence="2">Membrane</location>
    </subcellularLocation>
</comment>
<dbReference type="PANTHER" id="PTHR43065">
    <property type="entry name" value="SENSOR HISTIDINE KINASE"/>
    <property type="match status" value="1"/>
</dbReference>
<organism evidence="12 13">
    <name type="scientific">Anoxybacter fermentans</name>
    <dbReference type="NCBI Taxonomy" id="1323375"/>
    <lineage>
        <taxon>Bacteria</taxon>
        <taxon>Bacillati</taxon>
        <taxon>Bacillota</taxon>
        <taxon>Clostridia</taxon>
        <taxon>Halanaerobiales</taxon>
        <taxon>Anoxybacter</taxon>
    </lineage>
</organism>
<dbReference type="CDD" id="cd00082">
    <property type="entry name" value="HisKA"/>
    <property type="match status" value="1"/>
</dbReference>
<feature type="coiled-coil region" evidence="8">
    <location>
        <begin position="265"/>
        <end position="323"/>
    </location>
</feature>
<evidence type="ECO:0000256" key="6">
    <source>
        <dbReference type="ARBA" id="ARBA00022777"/>
    </source>
</evidence>
<dbReference type="PROSITE" id="PS50885">
    <property type="entry name" value="HAMP"/>
    <property type="match status" value="1"/>
</dbReference>
<dbReference type="Proteomes" id="UP000267250">
    <property type="component" value="Chromosome"/>
</dbReference>
<dbReference type="KEGG" id="aft:BBF96_12775"/>
<feature type="domain" description="Histidine kinase" evidence="10">
    <location>
        <begin position="332"/>
        <end position="555"/>
    </location>
</feature>
<dbReference type="GO" id="GO:0000155">
    <property type="term" value="F:phosphorelay sensor kinase activity"/>
    <property type="evidence" value="ECO:0007669"/>
    <property type="project" value="InterPro"/>
</dbReference>
<evidence type="ECO:0000259" key="10">
    <source>
        <dbReference type="PROSITE" id="PS50109"/>
    </source>
</evidence>
<dbReference type="Pfam" id="PF02518">
    <property type="entry name" value="HATPase_c"/>
    <property type="match status" value="1"/>
</dbReference>
<dbReference type="InterPro" id="IPR036890">
    <property type="entry name" value="HATPase_C_sf"/>
</dbReference>
<keyword evidence="6" id="KW-0418">Kinase</keyword>
<accession>A0A3Q9HSE7</accession>
<dbReference type="PROSITE" id="PS50109">
    <property type="entry name" value="HIS_KIN"/>
    <property type="match status" value="1"/>
</dbReference>
<dbReference type="OrthoDB" id="9784397at2"/>
<dbReference type="Pfam" id="PF00512">
    <property type="entry name" value="HisKA"/>
    <property type="match status" value="1"/>
</dbReference>
<evidence type="ECO:0000313" key="12">
    <source>
        <dbReference type="EMBL" id="AZR74194.1"/>
    </source>
</evidence>
<dbReference type="InterPro" id="IPR005467">
    <property type="entry name" value="His_kinase_dom"/>
</dbReference>
<evidence type="ECO:0000256" key="8">
    <source>
        <dbReference type="SAM" id="Coils"/>
    </source>
</evidence>
<evidence type="ECO:0000256" key="1">
    <source>
        <dbReference type="ARBA" id="ARBA00000085"/>
    </source>
</evidence>
<dbReference type="EMBL" id="CP016379">
    <property type="protein sequence ID" value="AZR74194.1"/>
    <property type="molecule type" value="Genomic_DNA"/>
</dbReference>
<evidence type="ECO:0000256" key="7">
    <source>
        <dbReference type="ARBA" id="ARBA00023012"/>
    </source>
</evidence>
<feature type="domain" description="HAMP" evidence="11">
    <location>
        <begin position="211"/>
        <end position="266"/>
    </location>
</feature>
<dbReference type="InterPro" id="IPR036097">
    <property type="entry name" value="HisK_dim/P_sf"/>
</dbReference>
<dbReference type="SMART" id="SM00387">
    <property type="entry name" value="HATPase_c"/>
    <property type="match status" value="1"/>
</dbReference>
<feature type="transmembrane region" description="Helical" evidence="9">
    <location>
        <begin position="21"/>
        <end position="39"/>
    </location>
</feature>
<reference evidence="12 13" key="1">
    <citation type="submission" date="2016-07" db="EMBL/GenBank/DDBJ databases">
        <title>Genome and transcriptome analysis of iron-reducing fermentative bacteria Anoxybacter fermentans.</title>
        <authorList>
            <person name="Zeng X."/>
            <person name="Shao Z."/>
        </authorList>
    </citation>
    <scope>NUCLEOTIDE SEQUENCE [LARGE SCALE GENOMIC DNA]</scope>
    <source>
        <strain evidence="12 13">DY22613</strain>
    </source>
</reference>
<dbReference type="InterPro" id="IPR003594">
    <property type="entry name" value="HATPase_dom"/>
</dbReference>
<keyword evidence="13" id="KW-1185">Reference proteome</keyword>
<dbReference type="PANTHER" id="PTHR43065:SF50">
    <property type="entry name" value="HISTIDINE KINASE"/>
    <property type="match status" value="1"/>
</dbReference>
<name>A0A3Q9HSE7_9FIRM</name>
<dbReference type="Gene3D" id="1.10.287.130">
    <property type="match status" value="1"/>
</dbReference>
<feature type="transmembrane region" description="Helical" evidence="9">
    <location>
        <begin position="179"/>
        <end position="205"/>
    </location>
</feature>
<evidence type="ECO:0000256" key="4">
    <source>
        <dbReference type="ARBA" id="ARBA00022553"/>
    </source>
</evidence>
<evidence type="ECO:0000256" key="5">
    <source>
        <dbReference type="ARBA" id="ARBA00022679"/>
    </source>
</evidence>
<dbReference type="Gene3D" id="3.30.565.10">
    <property type="entry name" value="Histidine kinase-like ATPase, C-terminal domain"/>
    <property type="match status" value="1"/>
</dbReference>
<keyword evidence="9" id="KW-0472">Membrane</keyword>
<evidence type="ECO:0000256" key="3">
    <source>
        <dbReference type="ARBA" id="ARBA00012438"/>
    </source>
</evidence>
<dbReference type="SUPFAM" id="SSF47384">
    <property type="entry name" value="Homodimeric domain of signal transducing histidine kinase"/>
    <property type="match status" value="1"/>
</dbReference>
<protein>
    <recommendedName>
        <fullName evidence="3">histidine kinase</fullName>
        <ecNumber evidence="3">2.7.13.3</ecNumber>
    </recommendedName>
</protein>
<evidence type="ECO:0000259" key="11">
    <source>
        <dbReference type="PROSITE" id="PS50885"/>
    </source>
</evidence>
<keyword evidence="9" id="KW-1133">Transmembrane helix</keyword>
<comment type="catalytic activity">
    <reaction evidence="1">
        <text>ATP + protein L-histidine = ADP + protein N-phospho-L-histidine.</text>
        <dbReference type="EC" id="2.7.13.3"/>
    </reaction>
</comment>
<dbReference type="Gene3D" id="6.10.340.10">
    <property type="match status" value="1"/>
</dbReference>
<dbReference type="GO" id="GO:0016020">
    <property type="term" value="C:membrane"/>
    <property type="evidence" value="ECO:0007669"/>
    <property type="project" value="UniProtKB-SubCell"/>
</dbReference>
<evidence type="ECO:0000313" key="13">
    <source>
        <dbReference type="Proteomes" id="UP000267250"/>
    </source>
</evidence>
<evidence type="ECO:0000256" key="9">
    <source>
        <dbReference type="SAM" id="Phobius"/>
    </source>
</evidence>
<dbReference type="EC" id="2.7.13.3" evidence="3"/>
<keyword evidence="4" id="KW-0597">Phosphoprotein</keyword>
<dbReference type="PRINTS" id="PR00344">
    <property type="entry name" value="BCTRLSENSOR"/>
</dbReference>
<keyword evidence="9" id="KW-0812">Transmembrane</keyword>